<protein>
    <recommendedName>
        <fullName evidence="4">DUF4175 domain-containing protein</fullName>
    </recommendedName>
</protein>
<dbReference type="RefSeq" id="WP_129471121.1">
    <property type="nucleotide sequence ID" value="NZ_SAWZ01000004.1"/>
</dbReference>
<dbReference type="Proteomes" id="UP000289784">
    <property type="component" value="Unassembled WGS sequence"/>
</dbReference>
<organism evidence="2 3">
    <name type="scientific">Pseudoxanthomonas composti</name>
    <dbReference type="NCBI Taxonomy" id="2137479"/>
    <lineage>
        <taxon>Bacteria</taxon>
        <taxon>Pseudomonadati</taxon>
        <taxon>Pseudomonadota</taxon>
        <taxon>Gammaproteobacteria</taxon>
        <taxon>Lysobacterales</taxon>
        <taxon>Lysobacteraceae</taxon>
        <taxon>Pseudoxanthomonas</taxon>
    </lineage>
</organism>
<evidence type="ECO:0008006" key="4">
    <source>
        <dbReference type="Google" id="ProtNLM"/>
    </source>
</evidence>
<gene>
    <name evidence="2" type="ORF">EPA99_09660</name>
</gene>
<keyword evidence="1" id="KW-0812">Transmembrane</keyword>
<evidence type="ECO:0000313" key="2">
    <source>
        <dbReference type="EMBL" id="RXR06095.1"/>
    </source>
</evidence>
<proteinExistence type="predicted"/>
<feature type="transmembrane region" description="Helical" evidence="1">
    <location>
        <begin position="66"/>
        <end position="85"/>
    </location>
</feature>
<accession>A0A4Q1JW06</accession>
<keyword evidence="1" id="KW-0472">Membrane</keyword>
<reference evidence="2 3" key="1">
    <citation type="submission" date="2019-01" db="EMBL/GenBank/DDBJ databases">
        <title>Pseudoxanthomonas composti sp. nov., isolated from compost.</title>
        <authorList>
            <person name="Yang G."/>
        </authorList>
    </citation>
    <scope>NUCLEOTIDE SEQUENCE [LARGE SCALE GENOMIC DNA]</scope>
    <source>
        <strain evidence="2 3">GSS15</strain>
    </source>
</reference>
<evidence type="ECO:0000256" key="1">
    <source>
        <dbReference type="SAM" id="Phobius"/>
    </source>
</evidence>
<evidence type="ECO:0000313" key="3">
    <source>
        <dbReference type="Proteomes" id="UP000289784"/>
    </source>
</evidence>
<dbReference type="OrthoDB" id="5998104at2"/>
<sequence length="130" mass="13990">MTPQTFGPNKTRLLSLSFFAFVAVAAAVVWVLMRPYGAAYFFPVHFLVGLGGPFLIYALGANRVSFWIGIALTAVALFLLNGWGHTLGGAAPRGIDWSQIFAGIVGLALAFGVHRLYINARPKHGATPRM</sequence>
<keyword evidence="3" id="KW-1185">Reference proteome</keyword>
<feature type="transmembrane region" description="Helical" evidence="1">
    <location>
        <begin position="39"/>
        <end position="59"/>
    </location>
</feature>
<feature type="transmembrane region" description="Helical" evidence="1">
    <location>
        <begin position="97"/>
        <end position="118"/>
    </location>
</feature>
<name>A0A4Q1JW06_9GAMM</name>
<dbReference type="EMBL" id="SAWZ01000004">
    <property type="protein sequence ID" value="RXR06095.1"/>
    <property type="molecule type" value="Genomic_DNA"/>
</dbReference>
<keyword evidence="1" id="KW-1133">Transmembrane helix</keyword>
<feature type="transmembrane region" description="Helical" evidence="1">
    <location>
        <begin position="12"/>
        <end position="33"/>
    </location>
</feature>
<comment type="caution">
    <text evidence="2">The sequence shown here is derived from an EMBL/GenBank/DDBJ whole genome shotgun (WGS) entry which is preliminary data.</text>
</comment>
<dbReference type="AlphaFoldDB" id="A0A4Q1JW06"/>